<dbReference type="RefSeq" id="WP_062627755.1">
    <property type="nucleotide sequence ID" value="NZ_AP018738.1"/>
</dbReference>
<dbReference type="EMBL" id="AP018738">
    <property type="protein sequence ID" value="BBE51188.1"/>
    <property type="molecule type" value="Genomic_DNA"/>
</dbReference>
<evidence type="ECO:0000313" key="2">
    <source>
        <dbReference type="Proteomes" id="UP000033070"/>
    </source>
</evidence>
<dbReference type="KEGG" id="fam:OYT1_ch1642"/>
<dbReference type="OrthoDB" id="2373648at2"/>
<gene>
    <name evidence="1" type="ORF">OYT1_ch1642</name>
</gene>
<accession>A0A2Z6GCF3</accession>
<dbReference type="AlphaFoldDB" id="A0A2Z6GCF3"/>
<proteinExistence type="predicted"/>
<keyword evidence="2" id="KW-1185">Reference proteome</keyword>
<dbReference type="Proteomes" id="UP000033070">
    <property type="component" value="Chromosome"/>
</dbReference>
<protein>
    <submittedName>
        <fullName evidence="1">Uncharacterized protein</fullName>
    </submittedName>
</protein>
<name>A0A2Z6GCF3_9PROT</name>
<evidence type="ECO:0000313" key="1">
    <source>
        <dbReference type="EMBL" id="BBE51188.1"/>
    </source>
</evidence>
<sequence length="187" mass="20501">MLIKITLSGVSPLICNRFTEAAQQKVSAGTTVAIRGAQGMPREQAEPKLYLDANSKPCIPSPNLMRAIVDAGTFIKSGKSKLSTQRTSLVPAGISIVEPELPITPSKWEVDSRSVVIPATGGRVMAHRPRFDEWRLSLTLDVDTDMFDEGVARQLVDLAGQRIGLGDFRPARRGPFGRFRVDSWKKI</sequence>
<reference evidence="1 2" key="1">
    <citation type="submission" date="2018-06" db="EMBL/GenBank/DDBJ databases">
        <title>OYT1 Genome Sequencing.</title>
        <authorList>
            <person name="Kato S."/>
            <person name="Itoh T."/>
            <person name="Ohkuma M."/>
        </authorList>
    </citation>
    <scope>NUCLEOTIDE SEQUENCE [LARGE SCALE GENOMIC DNA]</scope>
    <source>
        <strain evidence="1 2">OYT1</strain>
    </source>
</reference>
<dbReference type="STRING" id="1188319.OYT1_02665"/>
<organism evidence="1 2">
    <name type="scientific">Ferriphaselus amnicola</name>
    <dbReference type="NCBI Taxonomy" id="1188319"/>
    <lineage>
        <taxon>Bacteria</taxon>
        <taxon>Pseudomonadati</taxon>
        <taxon>Pseudomonadota</taxon>
        <taxon>Betaproteobacteria</taxon>
        <taxon>Nitrosomonadales</taxon>
        <taxon>Gallionellaceae</taxon>
        <taxon>Ferriphaselus</taxon>
    </lineage>
</organism>